<sequence length="169" mass="19146">MSHFHSLPTVELGRARFTTLRSGETSFAIPNPHNSDSTQNRKPIILHVSLYLRHGYAVNLIAEQETNPLNPHHQIVDWDRQRHSILSIGEELQTFDGTQFSSNFCEPPTYSTPLKPQGRLGDDYLAAPPSLGEEHPELLLSARDAVRRRLHREDPRLLLEQLGSGKKTL</sequence>
<protein>
    <submittedName>
        <fullName evidence="1">BTB/POZ domain-containing protein</fullName>
    </submittedName>
</protein>
<evidence type="ECO:0000313" key="2">
    <source>
        <dbReference type="Proteomes" id="UP000327157"/>
    </source>
</evidence>
<dbReference type="Proteomes" id="UP000327157">
    <property type="component" value="Chromosome 8"/>
</dbReference>
<gene>
    <name evidence="1" type="ORF">D8674_033567</name>
</gene>
<keyword evidence="2" id="KW-1185">Reference proteome</keyword>
<name>A0A5N5HRJ5_9ROSA</name>
<proteinExistence type="predicted"/>
<reference evidence="2" key="2">
    <citation type="submission" date="2019-10" db="EMBL/GenBank/DDBJ databases">
        <title>A de novo genome assembly of a pear dwarfing rootstock.</title>
        <authorList>
            <person name="Wang F."/>
            <person name="Wang J."/>
            <person name="Li S."/>
            <person name="Zhang Y."/>
            <person name="Fang M."/>
            <person name="Ma L."/>
            <person name="Zhao Y."/>
            <person name="Jiang S."/>
        </authorList>
    </citation>
    <scope>NUCLEOTIDE SEQUENCE [LARGE SCALE GENOMIC DNA]</scope>
</reference>
<evidence type="ECO:0000313" key="1">
    <source>
        <dbReference type="EMBL" id="KAB2628772.1"/>
    </source>
</evidence>
<organism evidence="1 2">
    <name type="scientific">Pyrus ussuriensis x Pyrus communis</name>
    <dbReference type="NCBI Taxonomy" id="2448454"/>
    <lineage>
        <taxon>Eukaryota</taxon>
        <taxon>Viridiplantae</taxon>
        <taxon>Streptophyta</taxon>
        <taxon>Embryophyta</taxon>
        <taxon>Tracheophyta</taxon>
        <taxon>Spermatophyta</taxon>
        <taxon>Magnoliopsida</taxon>
        <taxon>eudicotyledons</taxon>
        <taxon>Gunneridae</taxon>
        <taxon>Pentapetalae</taxon>
        <taxon>rosids</taxon>
        <taxon>fabids</taxon>
        <taxon>Rosales</taxon>
        <taxon>Rosaceae</taxon>
        <taxon>Amygdaloideae</taxon>
        <taxon>Maleae</taxon>
        <taxon>Pyrus</taxon>
    </lineage>
</organism>
<reference evidence="1 2" key="1">
    <citation type="submission" date="2019-09" db="EMBL/GenBank/DDBJ databases">
        <authorList>
            <person name="Ou C."/>
        </authorList>
    </citation>
    <scope>NUCLEOTIDE SEQUENCE [LARGE SCALE GENOMIC DNA]</scope>
    <source>
        <strain evidence="1">S2</strain>
        <tissue evidence="1">Leaf</tissue>
    </source>
</reference>
<comment type="caution">
    <text evidence="1">The sequence shown here is derived from an EMBL/GenBank/DDBJ whole genome shotgun (WGS) entry which is preliminary data.</text>
</comment>
<dbReference type="EMBL" id="SMOL01000148">
    <property type="protein sequence ID" value="KAB2628772.1"/>
    <property type="molecule type" value="Genomic_DNA"/>
</dbReference>
<accession>A0A5N5HRJ5</accession>
<dbReference type="AlphaFoldDB" id="A0A5N5HRJ5"/>
<reference evidence="1 2" key="3">
    <citation type="submission" date="2019-11" db="EMBL/GenBank/DDBJ databases">
        <title>A de novo genome assembly of a pear dwarfing rootstock.</title>
        <authorList>
            <person name="Wang F."/>
            <person name="Wang J."/>
            <person name="Li S."/>
            <person name="Zhang Y."/>
            <person name="Fang M."/>
            <person name="Ma L."/>
            <person name="Zhao Y."/>
            <person name="Jiang S."/>
        </authorList>
    </citation>
    <scope>NUCLEOTIDE SEQUENCE [LARGE SCALE GENOMIC DNA]</scope>
    <source>
        <strain evidence="1">S2</strain>
        <tissue evidence="1">Leaf</tissue>
    </source>
</reference>